<keyword evidence="2" id="KW-1185">Reference proteome</keyword>
<organism evidence="1 2">
    <name type="scientific">Muriicola soli</name>
    <dbReference type="NCBI Taxonomy" id="2507538"/>
    <lineage>
        <taxon>Bacteria</taxon>
        <taxon>Pseudomonadati</taxon>
        <taxon>Bacteroidota</taxon>
        <taxon>Flavobacteriia</taxon>
        <taxon>Flavobacteriales</taxon>
        <taxon>Flavobacteriaceae</taxon>
        <taxon>Muriicola</taxon>
    </lineage>
</organism>
<protein>
    <submittedName>
        <fullName evidence="1">Uncharacterized protein</fullName>
    </submittedName>
</protein>
<proteinExistence type="predicted"/>
<dbReference type="KEGG" id="mur:EQY75_06620"/>
<gene>
    <name evidence="1" type="ORF">EQY75_06620</name>
</gene>
<dbReference type="AlphaFoldDB" id="A0A411E9B0"/>
<sequence>MDNSKHKKDRFKRVASRRVENILNDIQSLSKCSNKNNYEYTEADVNKMLKAIRDEIKILETLFKKNLKDDISTFNF</sequence>
<dbReference type="Proteomes" id="UP000290889">
    <property type="component" value="Chromosome"/>
</dbReference>
<dbReference type="OrthoDB" id="2291120at2"/>
<accession>A0A411E9B0</accession>
<dbReference type="RefSeq" id="WP_129604071.1">
    <property type="nucleotide sequence ID" value="NZ_CP035544.1"/>
</dbReference>
<evidence type="ECO:0000313" key="2">
    <source>
        <dbReference type="Proteomes" id="UP000290889"/>
    </source>
</evidence>
<evidence type="ECO:0000313" key="1">
    <source>
        <dbReference type="EMBL" id="QBA64228.1"/>
    </source>
</evidence>
<reference evidence="1 2" key="1">
    <citation type="submission" date="2019-01" db="EMBL/GenBank/DDBJ databases">
        <title>Muriicola soli sp. nov., isolated from soil.</title>
        <authorList>
            <person name="Kang H.J."/>
            <person name="Kim S.B."/>
        </authorList>
    </citation>
    <scope>NUCLEOTIDE SEQUENCE [LARGE SCALE GENOMIC DNA]</scope>
    <source>
        <strain evidence="1 2">MMS17-SY002</strain>
    </source>
</reference>
<name>A0A411E9B0_9FLAO</name>
<dbReference type="EMBL" id="CP035544">
    <property type="protein sequence ID" value="QBA64228.1"/>
    <property type="molecule type" value="Genomic_DNA"/>
</dbReference>